<name>A0AA91FRI6_FAUOS</name>
<sequence>MNYEKVTIEGKTIKFYIVDCDYYGNPRRIVHYLDFFAEHETETSYEEAKKRAKKIGFSVYRGKKFGGGFVGQCWSEKATAEKIIKNYPANTAPA</sequence>
<dbReference type="EMBL" id="LZMT01000004">
    <property type="protein sequence ID" value="OBX65818.1"/>
    <property type="molecule type" value="Genomic_DNA"/>
</dbReference>
<dbReference type="Pfam" id="PF24229">
    <property type="entry name" value="Phage_TreK"/>
    <property type="match status" value="1"/>
</dbReference>
<gene>
    <name evidence="1" type="ORF">A9299_07670</name>
</gene>
<organism evidence="1">
    <name type="scientific">Faucicola osloensis</name>
    <name type="common">Moraxella osloensis</name>
    <dbReference type="NCBI Taxonomy" id="34062"/>
    <lineage>
        <taxon>Bacteria</taxon>
        <taxon>Pseudomonadati</taxon>
        <taxon>Pseudomonadota</taxon>
        <taxon>Gammaproteobacteria</taxon>
        <taxon>Moraxellales</taxon>
        <taxon>Moraxellaceae</taxon>
        <taxon>Faucicola</taxon>
    </lineage>
</organism>
<evidence type="ECO:0000313" key="1">
    <source>
        <dbReference type="EMBL" id="OBX65818.1"/>
    </source>
</evidence>
<protein>
    <submittedName>
        <fullName evidence="1">Uncharacterized protein</fullName>
    </submittedName>
</protein>
<proteinExistence type="predicted"/>
<comment type="caution">
    <text evidence="1">The sequence shown here is derived from an EMBL/GenBank/DDBJ whole genome shotgun (WGS) entry which is preliminary data.</text>
</comment>
<reference evidence="1" key="1">
    <citation type="submission" date="2016-06" db="EMBL/GenBank/DDBJ databases">
        <title>Draft genome of Moraxella osloensis CCUG 67237.</title>
        <authorList>
            <person name="Salva-Serra F."/>
            <person name="Engstrom-Jakobsson H."/>
            <person name="Thorell K."/>
            <person name="Gonzales-Siles L."/>
            <person name="Karlsson R."/>
            <person name="Boulund F."/>
            <person name="Engstrand L."/>
            <person name="Kristiansson E."/>
            <person name="Moore E."/>
        </authorList>
    </citation>
    <scope>NUCLEOTIDE SEQUENCE [LARGE SCALE GENOMIC DNA]</scope>
    <source>
        <strain evidence="1">CCUG 67237</strain>
    </source>
</reference>
<dbReference type="InterPro" id="IPR057547">
    <property type="entry name" value="Phage_TreK-like"/>
</dbReference>
<accession>A0AA91FRI6</accession>
<dbReference type="AlphaFoldDB" id="A0AA91FRI6"/>